<dbReference type="SUPFAM" id="SSF51735">
    <property type="entry name" value="NAD(P)-binding Rossmann-fold domains"/>
    <property type="match status" value="1"/>
</dbReference>
<accession>A0A0R2CW26</accession>
<protein>
    <submittedName>
        <fullName evidence="4">Oxidoreductase</fullName>
    </submittedName>
</protein>
<comment type="caution">
    <text evidence="4">The sequence shown here is derived from an EMBL/GenBank/DDBJ whole genome shotgun (WGS) entry which is preliminary data.</text>
</comment>
<dbReference type="PANTHER" id="PTHR43708">
    <property type="entry name" value="CONSERVED EXPRESSED OXIDOREDUCTASE (EUROFUNG)"/>
    <property type="match status" value="1"/>
</dbReference>
<evidence type="ECO:0000313" key="4">
    <source>
        <dbReference type="EMBL" id="KRM96046.1"/>
    </source>
</evidence>
<dbReference type="InterPro" id="IPR036291">
    <property type="entry name" value="NAD(P)-bd_dom_sf"/>
</dbReference>
<keyword evidence="5" id="KW-1185">Reference proteome</keyword>
<dbReference type="Proteomes" id="UP000051015">
    <property type="component" value="Unassembled WGS sequence"/>
</dbReference>
<dbReference type="Gene3D" id="3.30.360.10">
    <property type="entry name" value="Dihydrodipicolinate Reductase, domain 2"/>
    <property type="match status" value="1"/>
</dbReference>
<dbReference type="InterPro" id="IPR000683">
    <property type="entry name" value="Gfo/Idh/MocA-like_OxRdtase_N"/>
</dbReference>
<dbReference type="EMBL" id="AYZD01000017">
    <property type="protein sequence ID" value="KRM96046.1"/>
    <property type="molecule type" value="Genomic_DNA"/>
</dbReference>
<gene>
    <name evidence="4" type="ORF">FC19_GL001113</name>
</gene>
<dbReference type="GO" id="GO:0000166">
    <property type="term" value="F:nucleotide binding"/>
    <property type="evidence" value="ECO:0007669"/>
    <property type="project" value="InterPro"/>
</dbReference>
<reference evidence="4 5" key="1">
    <citation type="journal article" date="2015" name="Genome Announc.">
        <title>Expanding the biotechnology potential of lactobacilli through comparative genomics of 213 strains and associated genera.</title>
        <authorList>
            <person name="Sun Z."/>
            <person name="Harris H.M."/>
            <person name="McCann A."/>
            <person name="Guo C."/>
            <person name="Argimon S."/>
            <person name="Zhang W."/>
            <person name="Yang X."/>
            <person name="Jeffery I.B."/>
            <person name="Cooney J.C."/>
            <person name="Kagawa T.F."/>
            <person name="Liu W."/>
            <person name="Song Y."/>
            <person name="Salvetti E."/>
            <person name="Wrobel A."/>
            <person name="Rasinkangas P."/>
            <person name="Parkhill J."/>
            <person name="Rea M.C."/>
            <person name="O'Sullivan O."/>
            <person name="Ritari J."/>
            <person name="Douillard F.P."/>
            <person name="Paul Ross R."/>
            <person name="Yang R."/>
            <person name="Briner A.E."/>
            <person name="Felis G.E."/>
            <person name="de Vos W.M."/>
            <person name="Barrangou R."/>
            <person name="Klaenhammer T.R."/>
            <person name="Caufield P.W."/>
            <person name="Cui Y."/>
            <person name="Zhang H."/>
            <person name="O'Toole P.W."/>
        </authorList>
    </citation>
    <scope>NUCLEOTIDE SEQUENCE [LARGE SCALE GENOMIC DNA]</scope>
    <source>
        <strain evidence="4 5">DSM 21051</strain>
    </source>
</reference>
<evidence type="ECO:0000313" key="5">
    <source>
        <dbReference type="Proteomes" id="UP000051015"/>
    </source>
</evidence>
<evidence type="ECO:0000259" key="2">
    <source>
        <dbReference type="Pfam" id="PF01408"/>
    </source>
</evidence>
<proteinExistence type="inferred from homology"/>
<feature type="domain" description="Gfo/Idh/MocA-like oxidoreductase C-terminal" evidence="3">
    <location>
        <begin position="141"/>
        <end position="349"/>
    </location>
</feature>
<dbReference type="Gene3D" id="3.40.50.720">
    <property type="entry name" value="NAD(P)-binding Rossmann-like Domain"/>
    <property type="match status" value="1"/>
</dbReference>
<dbReference type="Pfam" id="PF01408">
    <property type="entry name" value="GFO_IDH_MocA"/>
    <property type="match status" value="1"/>
</dbReference>
<dbReference type="InterPro" id="IPR004104">
    <property type="entry name" value="Gfo/Idh/MocA-like_OxRdtase_C"/>
</dbReference>
<dbReference type="InterPro" id="IPR051317">
    <property type="entry name" value="Gfo/Idh/MocA_oxidoreduct"/>
</dbReference>
<feature type="domain" description="Gfo/Idh/MocA-like oxidoreductase N-terminal" evidence="2">
    <location>
        <begin position="11"/>
        <end position="125"/>
    </location>
</feature>
<comment type="similarity">
    <text evidence="1">Belongs to the Gfo/Idh/MocA family.</text>
</comment>
<dbReference type="PANTHER" id="PTHR43708:SF7">
    <property type="entry name" value="OXIDOREDUCTASE"/>
    <property type="match status" value="1"/>
</dbReference>
<organism evidence="4 5">
    <name type="scientific">Liquorilactobacillus aquaticus DSM 21051</name>
    <dbReference type="NCBI Taxonomy" id="1423725"/>
    <lineage>
        <taxon>Bacteria</taxon>
        <taxon>Bacillati</taxon>
        <taxon>Bacillota</taxon>
        <taxon>Bacilli</taxon>
        <taxon>Lactobacillales</taxon>
        <taxon>Lactobacillaceae</taxon>
        <taxon>Liquorilactobacillus</taxon>
    </lineage>
</organism>
<evidence type="ECO:0000256" key="1">
    <source>
        <dbReference type="ARBA" id="ARBA00010928"/>
    </source>
</evidence>
<dbReference type="Pfam" id="PF02894">
    <property type="entry name" value="GFO_IDH_MocA_C"/>
    <property type="match status" value="1"/>
</dbReference>
<dbReference type="STRING" id="1423725.FC19_GL001113"/>
<dbReference type="PATRIC" id="fig|1423725.3.peg.1147"/>
<name>A0A0R2CW26_9LACO</name>
<sequence length="353" mass="41474">MKKQEGLQMLKIAYIGNGKSTNRYHLPFALKLKDKIQVKTIYSPSGKIRWKPIEGVHYTTELADILEDEEIQLVVVTTPLKWHYHYAKLILQHGKNALIEKPFTENSQDAKELFRLAKAKGLFLQCYQNRRFDSDFLTTQKVIESGKLGELLEVEMHYDYFRPEVPLNVKKFSKEFSYLYGHGCHTVDQVLSYFGDPDDIHYDVRQLLGENRMNDYFDLDFYYGKLKVSIKSSYFRLKPRPSFVVYGTKGVFVKTTKDRQEEHLKLFYMPEHADFGIDLPEHYGTLTYLDDKNKYHEEKVISEVGDYSRVYQGVYDSIIEKKPKVIKDLETIHQMEILEAGIKSMDEKKRGEK</sequence>
<evidence type="ECO:0000259" key="3">
    <source>
        <dbReference type="Pfam" id="PF02894"/>
    </source>
</evidence>
<dbReference type="AlphaFoldDB" id="A0A0R2CW26"/>